<dbReference type="EMBL" id="CP011071">
    <property type="protein sequence ID" value="AKA34226.1"/>
    <property type="molecule type" value="Genomic_DNA"/>
</dbReference>
<sequence length="219" mass="23798">MRTDAEIKRDILDELAWMPDIDETQIGVIVKDGVVTLNGITDKYYNKTAAERAAKSVRGVKGVAEDIQVISGDELKKTDQEIARAAINALEWNASVPTDNLMVEVEDGKITLSGTVPWAYQRKSAKRTVEHLLGVKGVLNLIQVSHKVSPSDVKQGIEKAFVRSAIIDAGNVEIEVANSTVRLTGSVHSLREKEEAEKAALKAPGVSDVDNRLSIDAKV</sequence>
<dbReference type="InterPro" id="IPR014004">
    <property type="entry name" value="Transpt-assoc_nodulatn_dom_bac"/>
</dbReference>
<evidence type="ECO:0000259" key="2">
    <source>
        <dbReference type="PROSITE" id="PS50914"/>
    </source>
</evidence>
<dbReference type="STRING" id="516051.VC82_552"/>
<protein>
    <submittedName>
        <fullName evidence="3">Osmotically inducible protein Y</fullName>
    </submittedName>
</protein>
<dbReference type="RefSeq" id="WP_045801021.1">
    <property type="nucleotide sequence ID" value="NZ_CP011071.1"/>
</dbReference>
<keyword evidence="1" id="KW-0732">Signal</keyword>
<reference evidence="3 4" key="1">
    <citation type="submission" date="2015-03" db="EMBL/GenBank/DDBJ databases">
        <title>Complete genome sequence of Muricauda lutaonensis CC-HSB-11T, isolated from a coastal hot spring.</title>
        <authorList>
            <person name="Kim K.M."/>
        </authorList>
    </citation>
    <scope>NUCLEOTIDE SEQUENCE [LARGE SCALE GENOMIC DNA]</scope>
    <source>
        <strain evidence="3 4">CC-HSB-11</strain>
    </source>
</reference>
<feature type="domain" description="BON" evidence="2">
    <location>
        <begin position="149"/>
        <end position="217"/>
    </location>
</feature>
<keyword evidence="4" id="KW-1185">Reference proteome</keyword>
<dbReference type="Gene3D" id="3.30.1340.30">
    <property type="match status" value="3"/>
</dbReference>
<dbReference type="PROSITE" id="PS50914">
    <property type="entry name" value="BON"/>
    <property type="match status" value="3"/>
</dbReference>
<dbReference type="Proteomes" id="UP000032726">
    <property type="component" value="Chromosome"/>
</dbReference>
<gene>
    <name evidence="3" type="ORF">VC82_552</name>
</gene>
<dbReference type="InterPro" id="IPR007055">
    <property type="entry name" value="BON_dom"/>
</dbReference>
<evidence type="ECO:0000313" key="3">
    <source>
        <dbReference type="EMBL" id="AKA34226.1"/>
    </source>
</evidence>
<evidence type="ECO:0000256" key="1">
    <source>
        <dbReference type="ARBA" id="ARBA00022729"/>
    </source>
</evidence>
<dbReference type="SMART" id="SM00749">
    <property type="entry name" value="BON"/>
    <property type="match status" value="3"/>
</dbReference>
<proteinExistence type="predicted"/>
<dbReference type="Pfam" id="PF04972">
    <property type="entry name" value="BON"/>
    <property type="match status" value="3"/>
</dbReference>
<name>A0A0D5YQV6_9FLAO</name>
<organism evidence="3 4">
    <name type="scientific">Flagellimonas lutaonensis</name>
    <dbReference type="NCBI Taxonomy" id="516051"/>
    <lineage>
        <taxon>Bacteria</taxon>
        <taxon>Pseudomonadati</taxon>
        <taxon>Bacteroidota</taxon>
        <taxon>Flavobacteriia</taxon>
        <taxon>Flavobacteriales</taxon>
        <taxon>Flavobacteriaceae</taxon>
        <taxon>Flagellimonas</taxon>
    </lineage>
</organism>
<dbReference type="InterPro" id="IPR051686">
    <property type="entry name" value="Lipoprotein_DolP"/>
</dbReference>
<dbReference type="PANTHER" id="PTHR34606:SF4">
    <property type="entry name" value="OUTER MEMBRANE LIPOPROTEIN DOLP"/>
    <property type="match status" value="1"/>
</dbReference>
<feature type="domain" description="BON" evidence="2">
    <location>
        <begin position="78"/>
        <end position="146"/>
    </location>
</feature>
<dbReference type="KEGG" id="mlt:VC82_552"/>
<dbReference type="PANTHER" id="PTHR34606">
    <property type="entry name" value="BON DOMAIN-CONTAINING PROTEIN"/>
    <property type="match status" value="1"/>
</dbReference>
<accession>A0A0D5YQV6</accession>
<evidence type="ECO:0000313" key="4">
    <source>
        <dbReference type="Proteomes" id="UP000032726"/>
    </source>
</evidence>
<dbReference type="HOGENOM" id="CLU_082070_0_0_10"/>
<feature type="domain" description="BON" evidence="2">
    <location>
        <begin position="3"/>
        <end position="71"/>
    </location>
</feature>
<dbReference type="AlphaFoldDB" id="A0A0D5YQV6"/>